<evidence type="ECO:0000313" key="2">
    <source>
        <dbReference type="EMBL" id="KAJ7725693.1"/>
    </source>
</evidence>
<comment type="caution">
    <text evidence="2">The sequence shown here is derived from an EMBL/GenBank/DDBJ whole genome shotgun (WGS) entry which is preliminary data.</text>
</comment>
<protein>
    <submittedName>
        <fullName evidence="2">Uncharacterized protein</fullName>
    </submittedName>
</protein>
<evidence type="ECO:0000313" key="3">
    <source>
        <dbReference type="Proteomes" id="UP001215598"/>
    </source>
</evidence>
<feature type="region of interest" description="Disordered" evidence="1">
    <location>
        <begin position="253"/>
        <end position="322"/>
    </location>
</feature>
<dbReference type="Proteomes" id="UP001215598">
    <property type="component" value="Unassembled WGS sequence"/>
</dbReference>
<dbReference type="AlphaFoldDB" id="A0AAD7HQ29"/>
<feature type="compositionally biased region" description="Low complexity" evidence="1">
    <location>
        <begin position="299"/>
        <end position="322"/>
    </location>
</feature>
<evidence type="ECO:0000256" key="1">
    <source>
        <dbReference type="SAM" id="MobiDB-lite"/>
    </source>
</evidence>
<dbReference type="Gene3D" id="1.25.10.10">
    <property type="entry name" value="Leucine-rich Repeat Variant"/>
    <property type="match status" value="1"/>
</dbReference>
<feature type="region of interest" description="Disordered" evidence="1">
    <location>
        <begin position="342"/>
        <end position="391"/>
    </location>
</feature>
<gene>
    <name evidence="2" type="ORF">B0H16DRAFT_1781716</name>
</gene>
<dbReference type="InterPro" id="IPR011989">
    <property type="entry name" value="ARM-like"/>
</dbReference>
<sequence length="398" mass="42112">MNEMAYRWCAVSNTGISNEVELGRDARRFEFWSAKGTRWGYPARKKRDEQPGRRARHRPHPGGLRARLLFKWQWHRHPNAAIYAPRRATHPAAWALVVRLLSHPDPNVQFFGAHTAHANIARGELSSLSAEEQMGLREALVGLAGVQGRTRVVRRKVYSAVVALAIRSVGEGGSAGWEGWLEGTVSALAGAGAPSAHIHEFLAGAGFLPQPRNPSAPQRLSVLASAVSGQDSSGGGMGRGAPRRRLLIATTMPTGTSTQSSSGFAAQFGTSSSSARPQIPSDARTRDAAAHPHHHGPGRRAPPSTSNSQAQSTTSAFSSTTSTSSSAFATSTVFGSNAQNGLGLDTAHLHPGAQNPGADSNNDNNEDAADEDDDEDYAQTGADDGIPPGGPLAFWFAL</sequence>
<dbReference type="EMBL" id="JARKIB010000192">
    <property type="protein sequence ID" value="KAJ7725693.1"/>
    <property type="molecule type" value="Genomic_DNA"/>
</dbReference>
<feature type="compositionally biased region" description="Acidic residues" evidence="1">
    <location>
        <begin position="364"/>
        <end position="377"/>
    </location>
</feature>
<proteinExistence type="predicted"/>
<organism evidence="2 3">
    <name type="scientific">Mycena metata</name>
    <dbReference type="NCBI Taxonomy" id="1033252"/>
    <lineage>
        <taxon>Eukaryota</taxon>
        <taxon>Fungi</taxon>
        <taxon>Dikarya</taxon>
        <taxon>Basidiomycota</taxon>
        <taxon>Agaricomycotina</taxon>
        <taxon>Agaricomycetes</taxon>
        <taxon>Agaricomycetidae</taxon>
        <taxon>Agaricales</taxon>
        <taxon>Marasmiineae</taxon>
        <taxon>Mycenaceae</taxon>
        <taxon>Mycena</taxon>
    </lineage>
</organism>
<keyword evidence="3" id="KW-1185">Reference proteome</keyword>
<name>A0AAD7HQ29_9AGAR</name>
<feature type="compositionally biased region" description="Polar residues" evidence="1">
    <location>
        <begin position="253"/>
        <end position="276"/>
    </location>
</feature>
<accession>A0AAD7HQ29</accession>
<reference evidence="2" key="1">
    <citation type="submission" date="2023-03" db="EMBL/GenBank/DDBJ databases">
        <title>Massive genome expansion in bonnet fungi (Mycena s.s.) driven by repeated elements and novel gene families across ecological guilds.</title>
        <authorList>
            <consortium name="Lawrence Berkeley National Laboratory"/>
            <person name="Harder C.B."/>
            <person name="Miyauchi S."/>
            <person name="Viragh M."/>
            <person name="Kuo A."/>
            <person name="Thoen E."/>
            <person name="Andreopoulos B."/>
            <person name="Lu D."/>
            <person name="Skrede I."/>
            <person name="Drula E."/>
            <person name="Henrissat B."/>
            <person name="Morin E."/>
            <person name="Kohler A."/>
            <person name="Barry K."/>
            <person name="LaButti K."/>
            <person name="Morin E."/>
            <person name="Salamov A."/>
            <person name="Lipzen A."/>
            <person name="Mereny Z."/>
            <person name="Hegedus B."/>
            <person name="Baldrian P."/>
            <person name="Stursova M."/>
            <person name="Weitz H."/>
            <person name="Taylor A."/>
            <person name="Grigoriev I.V."/>
            <person name="Nagy L.G."/>
            <person name="Martin F."/>
            <person name="Kauserud H."/>
        </authorList>
    </citation>
    <scope>NUCLEOTIDE SEQUENCE</scope>
    <source>
        <strain evidence="2">CBHHK182m</strain>
    </source>
</reference>